<sequence>MPPHPDRKSDPTSPRRGEVSKWHRFVCRLNATPRGGDTPSRRQLFTSPHRGEVDRQSEATPVG</sequence>
<evidence type="ECO:0000313" key="3">
    <source>
        <dbReference type="Proteomes" id="UP000542353"/>
    </source>
</evidence>
<gene>
    <name evidence="2" type="ORF">HNR60_004098</name>
</gene>
<reference evidence="2 3" key="1">
    <citation type="submission" date="2020-08" db="EMBL/GenBank/DDBJ databases">
        <title>Genomic Encyclopedia of Type Strains, Phase IV (KMG-IV): sequencing the most valuable type-strain genomes for metagenomic binning, comparative biology and taxonomic classification.</title>
        <authorList>
            <person name="Goeker M."/>
        </authorList>
    </citation>
    <scope>NUCLEOTIDE SEQUENCE [LARGE SCALE GENOMIC DNA]</scope>
    <source>
        <strain evidence="2 3">DSM 12706</strain>
    </source>
</reference>
<protein>
    <submittedName>
        <fullName evidence="2">Uncharacterized protein</fullName>
    </submittedName>
</protein>
<dbReference type="EMBL" id="JACHIH010000034">
    <property type="protein sequence ID" value="MBB5049322.1"/>
    <property type="molecule type" value="Genomic_DNA"/>
</dbReference>
<evidence type="ECO:0000256" key="1">
    <source>
        <dbReference type="SAM" id="MobiDB-lite"/>
    </source>
</evidence>
<accession>A0A7W8E0V5</accession>
<evidence type="ECO:0000313" key="2">
    <source>
        <dbReference type="EMBL" id="MBB5049322.1"/>
    </source>
</evidence>
<feature type="compositionally biased region" description="Basic and acidic residues" evidence="1">
    <location>
        <begin position="1"/>
        <end position="21"/>
    </location>
</feature>
<dbReference type="Proteomes" id="UP000542353">
    <property type="component" value="Unassembled WGS sequence"/>
</dbReference>
<name>A0A7W8E0V5_9BRAD</name>
<feature type="region of interest" description="Disordered" evidence="1">
    <location>
        <begin position="1"/>
        <end position="63"/>
    </location>
</feature>
<dbReference type="AlphaFoldDB" id="A0A7W8E0V5"/>
<organism evidence="2 3">
    <name type="scientific">Rhodopseudomonas rhenobacensis</name>
    <dbReference type="NCBI Taxonomy" id="87461"/>
    <lineage>
        <taxon>Bacteria</taxon>
        <taxon>Pseudomonadati</taxon>
        <taxon>Pseudomonadota</taxon>
        <taxon>Alphaproteobacteria</taxon>
        <taxon>Hyphomicrobiales</taxon>
        <taxon>Nitrobacteraceae</taxon>
        <taxon>Rhodopseudomonas</taxon>
    </lineage>
</organism>
<keyword evidence="3" id="KW-1185">Reference proteome</keyword>
<proteinExistence type="predicted"/>
<comment type="caution">
    <text evidence="2">The sequence shown here is derived from an EMBL/GenBank/DDBJ whole genome shotgun (WGS) entry which is preliminary data.</text>
</comment>